<dbReference type="PANTHER" id="PTHR46985:SF4">
    <property type="entry name" value="CASPASE RECRUITMENT DOMAIN-CONTAINING PROTEIN 8"/>
    <property type="match status" value="1"/>
</dbReference>
<dbReference type="GeneID" id="122138057"/>
<evidence type="ECO:0000256" key="3">
    <source>
        <dbReference type="ARBA" id="ARBA00022588"/>
    </source>
</evidence>
<evidence type="ECO:0000256" key="1">
    <source>
        <dbReference type="ARBA" id="ARBA00004496"/>
    </source>
</evidence>
<sequence>MTVHEILLEFLDELDSKEMDLFTWHLTKGVNDFKIPKSQLENKQRFEVVTCMIQRYPDGAGNLTLLVLEKMKQMNLAKELQEKLGHNVDTLQSNHTAEAGAAQKQERCKPGAEFVEKHRTELISRVSLVEPIADDMKPLIGEEKYQIILNSGTRQAKMRALLDFLTTSKLKENLYQSLVKHDKFLVEDLEDCV</sequence>
<dbReference type="OrthoDB" id="8888059at2759"/>
<dbReference type="GO" id="GO:0006954">
    <property type="term" value="P:inflammatory response"/>
    <property type="evidence" value="ECO:0007669"/>
    <property type="project" value="UniProtKB-KW"/>
</dbReference>
<dbReference type="PROSITE" id="PS50824">
    <property type="entry name" value="DAPIN"/>
    <property type="match status" value="1"/>
</dbReference>
<feature type="domain" description="CARD" evidence="6">
    <location>
        <begin position="113"/>
        <end position="169"/>
    </location>
</feature>
<feature type="domain" description="Pyrin" evidence="7">
    <location>
        <begin position="1"/>
        <end position="86"/>
    </location>
</feature>
<dbReference type="InterPro" id="IPR051249">
    <property type="entry name" value="NLRP_Inflammasome"/>
</dbReference>
<dbReference type="Pfam" id="PF00619">
    <property type="entry name" value="CARD"/>
    <property type="match status" value="1"/>
</dbReference>
<keyword evidence="4" id="KW-0391">Immunity</keyword>
<evidence type="ECO:0000259" key="7">
    <source>
        <dbReference type="PROSITE" id="PS50824"/>
    </source>
</evidence>
<gene>
    <name evidence="8" type="primary">LOC122138057</name>
</gene>
<dbReference type="PANTHER" id="PTHR46985">
    <property type="entry name" value="NACHT, LRR AND PYD DOMAINS-CONTAINING PROTEIN 1"/>
    <property type="match status" value="1"/>
</dbReference>
<dbReference type="GO" id="GO:0042981">
    <property type="term" value="P:regulation of apoptotic process"/>
    <property type="evidence" value="ECO:0007669"/>
    <property type="project" value="InterPro"/>
</dbReference>
<name>A0A9Q9WJY9_CYPCA</name>
<keyword evidence="5" id="KW-0395">Inflammatory response</keyword>
<dbReference type="AlphaFoldDB" id="A0A9Q9WJY9"/>
<comment type="subcellular location">
    <subcellularLocation>
        <location evidence="1">Cytoplasm</location>
    </subcellularLocation>
</comment>
<keyword evidence="3" id="KW-0399">Innate immunity</keyword>
<dbReference type="InterPro" id="IPR001315">
    <property type="entry name" value="CARD"/>
</dbReference>
<dbReference type="GO" id="GO:0061702">
    <property type="term" value="C:canonical inflammasome complex"/>
    <property type="evidence" value="ECO:0007669"/>
    <property type="project" value="TreeGrafter"/>
</dbReference>
<dbReference type="InterPro" id="IPR004020">
    <property type="entry name" value="DAPIN"/>
</dbReference>
<proteinExistence type="predicted"/>
<dbReference type="SMART" id="SM01289">
    <property type="entry name" value="PYRIN"/>
    <property type="match status" value="1"/>
</dbReference>
<dbReference type="Proteomes" id="UP001155660">
    <property type="component" value="Chromosome B7"/>
</dbReference>
<keyword evidence="2" id="KW-0963">Cytoplasm</keyword>
<dbReference type="PROSITE" id="PS50209">
    <property type="entry name" value="CARD"/>
    <property type="match status" value="1"/>
</dbReference>
<evidence type="ECO:0000259" key="6">
    <source>
        <dbReference type="PROSITE" id="PS50209"/>
    </source>
</evidence>
<dbReference type="Pfam" id="PF02758">
    <property type="entry name" value="PYRIN"/>
    <property type="match status" value="1"/>
</dbReference>
<evidence type="ECO:0000313" key="8">
    <source>
        <dbReference type="RefSeq" id="XP_042584792.1"/>
    </source>
</evidence>
<evidence type="ECO:0000256" key="5">
    <source>
        <dbReference type="ARBA" id="ARBA00023198"/>
    </source>
</evidence>
<evidence type="ECO:0000256" key="2">
    <source>
        <dbReference type="ARBA" id="ARBA00022490"/>
    </source>
</evidence>
<dbReference type="RefSeq" id="XP_042584792.1">
    <property type="nucleotide sequence ID" value="XM_042728858.1"/>
</dbReference>
<evidence type="ECO:0000256" key="4">
    <source>
        <dbReference type="ARBA" id="ARBA00022859"/>
    </source>
</evidence>
<reference evidence="8" key="1">
    <citation type="submission" date="2025-08" db="UniProtKB">
        <authorList>
            <consortium name="RefSeq"/>
        </authorList>
    </citation>
    <scope>IDENTIFICATION</scope>
    <source>
        <tissue evidence="8">Muscle</tissue>
    </source>
</reference>
<dbReference type="KEGG" id="ccar:122138057"/>
<organism evidence="8">
    <name type="scientific">Cyprinus carpio</name>
    <name type="common">Common carp</name>
    <dbReference type="NCBI Taxonomy" id="7962"/>
    <lineage>
        <taxon>Eukaryota</taxon>
        <taxon>Metazoa</taxon>
        <taxon>Chordata</taxon>
        <taxon>Craniata</taxon>
        <taxon>Vertebrata</taxon>
        <taxon>Euteleostomi</taxon>
        <taxon>Actinopterygii</taxon>
        <taxon>Neopterygii</taxon>
        <taxon>Teleostei</taxon>
        <taxon>Ostariophysi</taxon>
        <taxon>Cypriniformes</taxon>
        <taxon>Cyprinidae</taxon>
        <taxon>Cyprininae</taxon>
        <taxon>Cyprinus</taxon>
    </lineage>
</organism>
<protein>
    <submittedName>
        <fullName evidence="8">NACHT, LRR and PYD domains-containing protein 1b allele 3-like</fullName>
    </submittedName>
</protein>
<accession>A0A9Q9WJY9</accession>
<dbReference type="GO" id="GO:0045087">
    <property type="term" value="P:innate immune response"/>
    <property type="evidence" value="ECO:0007669"/>
    <property type="project" value="UniProtKB-KW"/>
</dbReference>